<evidence type="ECO:0000256" key="1">
    <source>
        <dbReference type="ARBA" id="ARBA00004123"/>
    </source>
</evidence>
<dbReference type="PANTHER" id="PTHR16140:SF0">
    <property type="entry name" value="NON-STRUCTURAL MAINTENANCE OF CHROMOSOMES ELEMENT 4"/>
    <property type="match status" value="1"/>
</dbReference>
<evidence type="ECO:0000256" key="8">
    <source>
        <dbReference type="SAM" id="MobiDB-lite"/>
    </source>
</evidence>
<dbReference type="FunCoup" id="Q755L2">
    <property type="interactions" value="29"/>
</dbReference>
<evidence type="ECO:0000259" key="9">
    <source>
        <dbReference type="Pfam" id="PF08743"/>
    </source>
</evidence>
<dbReference type="Pfam" id="PF15412">
    <property type="entry name" value="Nse4-Nse3_bdg"/>
    <property type="match status" value="1"/>
</dbReference>
<dbReference type="eggNOG" id="KOG2866">
    <property type="taxonomic scope" value="Eukaryota"/>
</dbReference>
<accession>Q755L2</accession>
<dbReference type="KEGG" id="ago:AGOS_AFL198W"/>
<dbReference type="GO" id="GO:0005634">
    <property type="term" value="C:nucleus"/>
    <property type="evidence" value="ECO:0000318"/>
    <property type="project" value="GO_Central"/>
</dbReference>
<comment type="subunit">
    <text evidence="7">Component of the SMC5-SMC6 complex.</text>
</comment>
<feature type="compositionally biased region" description="Basic and acidic residues" evidence="8">
    <location>
        <begin position="333"/>
        <end position="352"/>
    </location>
</feature>
<name>Q755L2_EREGS</name>
<keyword evidence="5 7" id="KW-0234">DNA repair</keyword>
<dbReference type="GeneID" id="4621577"/>
<dbReference type="AlphaFoldDB" id="Q755L2"/>
<dbReference type="OMA" id="IFQMDMP"/>
<dbReference type="GO" id="GO:0030915">
    <property type="term" value="C:Smc5-Smc6 complex"/>
    <property type="evidence" value="ECO:0000318"/>
    <property type="project" value="GO_Central"/>
</dbReference>
<dbReference type="InterPro" id="IPR029225">
    <property type="entry name" value="Nse4_Nse3-bd"/>
</dbReference>
<dbReference type="OrthoDB" id="361242at2759"/>
<evidence type="ECO:0000256" key="5">
    <source>
        <dbReference type="ARBA" id="ARBA00023204"/>
    </source>
</evidence>
<keyword evidence="3 7" id="KW-0227">DNA damage</keyword>
<feature type="compositionally biased region" description="Acidic residues" evidence="8">
    <location>
        <begin position="158"/>
        <end position="170"/>
    </location>
</feature>
<dbReference type="Proteomes" id="UP000000591">
    <property type="component" value="Chromosome VI"/>
</dbReference>
<dbReference type="EMBL" id="AE016819">
    <property type="protein sequence ID" value="AAS53176.1"/>
    <property type="molecule type" value="Genomic_DNA"/>
</dbReference>
<dbReference type="InterPro" id="IPR014854">
    <property type="entry name" value="Nse4_C"/>
</dbReference>
<evidence type="ECO:0000256" key="7">
    <source>
        <dbReference type="RuleBase" id="RU365071"/>
    </source>
</evidence>
<evidence type="ECO:0000313" key="12">
    <source>
        <dbReference type="Proteomes" id="UP000000591"/>
    </source>
</evidence>
<organism evidence="11 12">
    <name type="scientific">Eremothecium gossypii (strain ATCC 10895 / CBS 109.51 / FGSC 9923 / NRRL Y-1056)</name>
    <name type="common">Yeast</name>
    <name type="synonym">Ashbya gossypii</name>
    <dbReference type="NCBI Taxonomy" id="284811"/>
    <lineage>
        <taxon>Eukaryota</taxon>
        <taxon>Fungi</taxon>
        <taxon>Dikarya</taxon>
        <taxon>Ascomycota</taxon>
        <taxon>Saccharomycotina</taxon>
        <taxon>Saccharomycetes</taxon>
        <taxon>Saccharomycetales</taxon>
        <taxon>Saccharomycetaceae</taxon>
        <taxon>Eremothecium</taxon>
    </lineage>
</organism>
<comment type="function">
    <text evidence="7">Component of the SMC5-SMC6 complex, that promotes sister chromatid alignment after DNA damage and facilitates double-stranded DNA breaks (DSBs) repair via homologous recombination between sister chromatids.</text>
</comment>
<dbReference type="RefSeq" id="NP_985352.1">
    <property type="nucleotide sequence ID" value="NM_210706.1"/>
</dbReference>
<dbReference type="Pfam" id="PF08743">
    <property type="entry name" value="Nse4_C"/>
    <property type="match status" value="1"/>
</dbReference>
<dbReference type="HOGENOM" id="CLU_041037_5_1_1"/>
<keyword evidence="4 7" id="KW-0233">DNA recombination</keyword>
<protein>
    <recommendedName>
        <fullName evidence="7">Non-structural maintenance of chromosomes element 4</fullName>
    </recommendedName>
</protein>
<feature type="region of interest" description="Disordered" evidence="8">
    <location>
        <begin position="142"/>
        <end position="174"/>
    </location>
</feature>
<evidence type="ECO:0000256" key="3">
    <source>
        <dbReference type="ARBA" id="ARBA00022763"/>
    </source>
</evidence>
<feature type="domain" description="Non-structural maintenance of chromosome element 4 C-terminal" evidence="9">
    <location>
        <begin position="289"/>
        <end position="383"/>
    </location>
</feature>
<dbReference type="InParanoid" id="Q755L2"/>
<keyword evidence="12" id="KW-1185">Reference proteome</keyword>
<evidence type="ECO:0000313" key="11">
    <source>
        <dbReference type="EMBL" id="AAS53176.1"/>
    </source>
</evidence>
<dbReference type="GO" id="GO:0006281">
    <property type="term" value="P:DNA repair"/>
    <property type="evidence" value="ECO:0000318"/>
    <property type="project" value="GO_Central"/>
</dbReference>
<comment type="similarity">
    <text evidence="2 7">Belongs to the NSE4 family.</text>
</comment>
<keyword evidence="6 7" id="KW-0539">Nucleus</keyword>
<dbReference type="STRING" id="284811.Q755L2"/>
<feature type="domain" description="Nse4/EID protein Nse3/MAGE-binding" evidence="10">
    <location>
        <begin position="87"/>
        <end position="151"/>
    </location>
</feature>
<sequence length="384" mass="43217">MSDDAVNPKRRRLTSPDKGGAERGASGKEFQILQGYRNFEDDVAHDRATVARTGDISVAVQRLEEVNMLFKQAGDLNLSVNSLFAQDSHAVMSVSELASLSIRNLKLTNAGKLLSPEEFVNGAKRFLLEDYLELNHVSVPGSMYPETDDASNTQNDSIENDGDATSDALDESTNQHADAALRQSMQRNSYLRQFEAYGDFAQFNWFKMGALFQQLGGAPTLVDHMLGPLAVQKKTRVATQRRAVENVGAKTTAEAVTRETLNSNQSETTPEQVKKCFQVLIQKNGYNSISLFRFIIDPSSYARSIENLFYTSFLIKEGRLVLEDDDEGFPAIRPKEPLPQDPAEKELERQRRNDARQKHIIFQMDMATWRKLIDKFHITESFLP</sequence>
<evidence type="ECO:0000259" key="10">
    <source>
        <dbReference type="Pfam" id="PF15412"/>
    </source>
</evidence>
<reference evidence="11 12" key="1">
    <citation type="journal article" date="2004" name="Science">
        <title>The Ashbya gossypii genome as a tool for mapping the ancient Saccharomyces cerevisiae genome.</title>
        <authorList>
            <person name="Dietrich F.S."/>
            <person name="Voegeli S."/>
            <person name="Brachat S."/>
            <person name="Lerch A."/>
            <person name="Gates K."/>
            <person name="Steiner S."/>
            <person name="Mohr C."/>
            <person name="Pohlmann R."/>
            <person name="Luedi P."/>
            <person name="Choi S."/>
            <person name="Wing R.A."/>
            <person name="Flavier A."/>
            <person name="Gaffney T.D."/>
            <person name="Philippsen P."/>
        </authorList>
    </citation>
    <scope>NUCLEOTIDE SEQUENCE [LARGE SCALE GENOMIC DNA]</scope>
    <source>
        <strain evidence="12">ATCC 10895 / CBS 109.51 / FGSC 9923 / NRRL Y-1056</strain>
    </source>
</reference>
<evidence type="ECO:0000256" key="6">
    <source>
        <dbReference type="ARBA" id="ARBA00023242"/>
    </source>
</evidence>
<feature type="region of interest" description="Disordered" evidence="8">
    <location>
        <begin position="1"/>
        <end position="26"/>
    </location>
</feature>
<comment type="subcellular location">
    <subcellularLocation>
        <location evidence="1 7">Nucleus</location>
    </subcellularLocation>
</comment>
<dbReference type="PANTHER" id="PTHR16140">
    <property type="entry name" value="NON-STRUCTURAL MAINTENANCE OF CHROMOSOMES ELEMENT 4"/>
    <property type="match status" value="1"/>
</dbReference>
<gene>
    <name evidence="11" type="ORF">AGOS_AFL198W</name>
</gene>
<dbReference type="GO" id="GO:0006310">
    <property type="term" value="P:DNA recombination"/>
    <property type="evidence" value="ECO:0007669"/>
    <property type="project" value="UniProtKB-UniRule"/>
</dbReference>
<evidence type="ECO:0000256" key="4">
    <source>
        <dbReference type="ARBA" id="ARBA00023172"/>
    </source>
</evidence>
<reference evidence="12" key="2">
    <citation type="journal article" date="2013" name="G3 (Bethesda)">
        <title>Genomes of Ashbya fungi isolated from insects reveal four mating-type loci, numerous translocations, lack of transposons, and distinct gene duplications.</title>
        <authorList>
            <person name="Dietrich F.S."/>
            <person name="Voegeli S."/>
            <person name="Kuo S."/>
            <person name="Philippsen P."/>
        </authorList>
    </citation>
    <scope>GENOME REANNOTATION</scope>
    <source>
        <strain evidence="12">ATCC 10895 / CBS 109.51 / FGSC 9923 / NRRL Y-1056</strain>
    </source>
</reference>
<evidence type="ECO:0000256" key="2">
    <source>
        <dbReference type="ARBA" id="ARBA00008997"/>
    </source>
</evidence>
<dbReference type="InterPro" id="IPR027786">
    <property type="entry name" value="Nse4/EID"/>
</dbReference>
<proteinExistence type="inferred from homology"/>
<feature type="region of interest" description="Disordered" evidence="8">
    <location>
        <begin position="330"/>
        <end position="352"/>
    </location>
</feature>